<dbReference type="Gene3D" id="2.10.70.10">
    <property type="entry name" value="Complement Module, domain 1"/>
    <property type="match status" value="7"/>
</dbReference>
<dbReference type="RefSeq" id="XP_008058411.1">
    <property type="nucleotide sequence ID" value="XM_008060220.1"/>
</dbReference>
<dbReference type="GO" id="GO:0001851">
    <property type="term" value="F:complement component C3b binding"/>
    <property type="evidence" value="ECO:0007669"/>
    <property type="project" value="TreeGrafter"/>
</dbReference>
<dbReference type="AlphaFoldDB" id="A0A1U7TXM6"/>
<feature type="domain" description="Sushi" evidence="7">
    <location>
        <begin position="328"/>
        <end position="386"/>
    </location>
</feature>
<evidence type="ECO:0000256" key="5">
    <source>
        <dbReference type="SAM" id="MobiDB-lite"/>
    </source>
</evidence>
<dbReference type="Pfam" id="PF00084">
    <property type="entry name" value="Sushi"/>
    <property type="match status" value="6"/>
</dbReference>
<feature type="disulfide bond" evidence="4">
    <location>
        <begin position="151"/>
        <end position="194"/>
    </location>
</feature>
<accession>A0A1U7TXM6</accession>
<dbReference type="OrthoDB" id="9510019at2759"/>
<feature type="disulfide bond" evidence="4">
    <location>
        <begin position="210"/>
        <end position="253"/>
    </location>
</feature>
<feature type="domain" description="Sushi" evidence="7">
    <location>
        <begin position="21"/>
        <end position="78"/>
    </location>
</feature>
<feature type="disulfide bond" evidence="4">
    <location>
        <begin position="330"/>
        <end position="373"/>
    </location>
</feature>
<evidence type="ECO:0000256" key="2">
    <source>
        <dbReference type="ARBA" id="ARBA00022729"/>
    </source>
</evidence>
<evidence type="ECO:0000256" key="4">
    <source>
        <dbReference type="PROSITE-ProRule" id="PRU00302"/>
    </source>
</evidence>
<feature type="region of interest" description="Disordered" evidence="5">
    <location>
        <begin position="82"/>
        <end position="108"/>
    </location>
</feature>
<keyword evidence="3 4" id="KW-1015">Disulfide bond</keyword>
<feature type="compositionally biased region" description="Basic and acidic residues" evidence="5">
    <location>
        <begin position="99"/>
        <end position="108"/>
    </location>
</feature>
<evidence type="ECO:0000256" key="1">
    <source>
        <dbReference type="ARBA" id="ARBA00022659"/>
    </source>
</evidence>
<dbReference type="PANTHER" id="PTHR45785">
    <property type="entry name" value="COMPLEMENT FACTOR H-RELATED"/>
    <property type="match status" value="1"/>
</dbReference>
<feature type="domain" description="Sushi" evidence="7">
    <location>
        <begin position="267"/>
        <end position="325"/>
    </location>
</feature>
<keyword evidence="1 4" id="KW-0768">Sushi</keyword>
<dbReference type="InterPro" id="IPR000436">
    <property type="entry name" value="Sushi_SCR_CCP_dom"/>
</dbReference>
<dbReference type="InterPro" id="IPR051503">
    <property type="entry name" value="ComplSys_Reg/VirEntry_Med"/>
</dbReference>
<dbReference type="KEGG" id="csyr:103262588"/>
<evidence type="ECO:0000313" key="9">
    <source>
        <dbReference type="RefSeq" id="XP_008058411.1"/>
    </source>
</evidence>
<keyword evidence="2 6" id="KW-0732">Signal</keyword>
<gene>
    <name evidence="9" type="primary">LOC103262588</name>
</gene>
<feature type="domain" description="Sushi" evidence="7">
    <location>
        <begin position="208"/>
        <end position="266"/>
    </location>
</feature>
<dbReference type="FunFam" id="2.10.70.10:FF:000026">
    <property type="entry name" value="Complement inhibitory factor H"/>
    <property type="match status" value="3"/>
</dbReference>
<feature type="domain" description="Sushi" evidence="7">
    <location>
        <begin position="149"/>
        <end position="207"/>
    </location>
</feature>
<feature type="signal peptide" evidence="6">
    <location>
        <begin position="1"/>
        <end position="18"/>
    </location>
</feature>
<comment type="caution">
    <text evidence="4">Lacks conserved residue(s) required for the propagation of feature annotation.</text>
</comment>
<dbReference type="Proteomes" id="UP000189704">
    <property type="component" value="Unplaced"/>
</dbReference>
<dbReference type="GO" id="GO:0006956">
    <property type="term" value="P:complement activation"/>
    <property type="evidence" value="ECO:0007669"/>
    <property type="project" value="TreeGrafter"/>
</dbReference>
<dbReference type="GeneID" id="103262588"/>
<dbReference type="InterPro" id="IPR035976">
    <property type="entry name" value="Sushi/SCR/CCP_sf"/>
</dbReference>
<evidence type="ECO:0000313" key="8">
    <source>
        <dbReference type="Proteomes" id="UP000189704"/>
    </source>
</evidence>
<protein>
    <submittedName>
        <fullName evidence="9">Complement factor H-like</fullName>
    </submittedName>
</protein>
<reference evidence="9" key="1">
    <citation type="submission" date="2025-08" db="UniProtKB">
        <authorList>
            <consortium name="RefSeq"/>
        </authorList>
    </citation>
    <scope>IDENTIFICATION</scope>
</reference>
<feature type="disulfide bond" evidence="4">
    <location>
        <begin position="269"/>
        <end position="312"/>
    </location>
</feature>
<feature type="domain" description="Sushi" evidence="7">
    <location>
        <begin position="80"/>
        <end position="148"/>
    </location>
</feature>
<dbReference type="PROSITE" id="PS50923">
    <property type="entry name" value="SUSHI"/>
    <property type="match status" value="6"/>
</dbReference>
<dbReference type="PANTHER" id="PTHR45785:SF12">
    <property type="entry name" value="COMPLEMENT FACTOR H-RELATED PROTEIN 1-RELATED"/>
    <property type="match status" value="1"/>
</dbReference>
<name>A0A1U7TXM6_CARSF</name>
<dbReference type="SUPFAM" id="SSF57535">
    <property type="entry name" value="Complement control module/SCR domain"/>
    <property type="match status" value="7"/>
</dbReference>
<evidence type="ECO:0000256" key="6">
    <source>
        <dbReference type="SAM" id="SignalP"/>
    </source>
</evidence>
<evidence type="ECO:0000259" key="7">
    <source>
        <dbReference type="PROSITE" id="PS50923"/>
    </source>
</evidence>
<organism evidence="8 9">
    <name type="scientific">Carlito syrichta</name>
    <name type="common">Philippine tarsier</name>
    <name type="synonym">Tarsius syrichta</name>
    <dbReference type="NCBI Taxonomy" id="1868482"/>
    <lineage>
        <taxon>Eukaryota</taxon>
        <taxon>Metazoa</taxon>
        <taxon>Chordata</taxon>
        <taxon>Craniata</taxon>
        <taxon>Vertebrata</taxon>
        <taxon>Euteleostomi</taxon>
        <taxon>Mammalia</taxon>
        <taxon>Eutheria</taxon>
        <taxon>Euarchontoglires</taxon>
        <taxon>Primates</taxon>
        <taxon>Haplorrhini</taxon>
        <taxon>Tarsiiformes</taxon>
        <taxon>Tarsiidae</taxon>
        <taxon>Carlito</taxon>
    </lineage>
</organism>
<dbReference type="GO" id="GO:0005615">
    <property type="term" value="C:extracellular space"/>
    <property type="evidence" value="ECO:0007669"/>
    <property type="project" value="TreeGrafter"/>
</dbReference>
<dbReference type="CDD" id="cd00033">
    <property type="entry name" value="CCP"/>
    <property type="match status" value="5"/>
</dbReference>
<keyword evidence="8" id="KW-1185">Reference proteome</keyword>
<dbReference type="SMART" id="SM00032">
    <property type="entry name" value="CCP"/>
    <property type="match status" value="6"/>
</dbReference>
<feature type="chain" id="PRO_5010583057" evidence="6">
    <location>
        <begin position="19"/>
        <end position="457"/>
    </location>
</feature>
<proteinExistence type="predicted"/>
<sequence>MPLAELLDLLHIITNLMAQIQLCPPPPQIPNSRHMTTTLNYQDGEKVSVFCQENSLIQGSNEIICKDGRWQSIPQCKEKIPCSQPPHIEHGAIKSSNSSEEKRETTEPRLYRHGTKLSYICEDGFSISEKNEVTCDMGKWNTPPQCVGLPCRSPLPEIPNGFALHSSDSYQYGEEVMYRCSQGFGIEGPSFIKCLGDRWSHPPECIKTDCDSLPSFDNVTFIGQKKNSYRSGEQVAYTCPEHYQLVGSNTVTCVNRKWIGRPTCRDASCVNPPTVKNANIISRQMTKYLPGERVRYECIKPYDMFGEVEVMCLNGNWTEPPQCQDSEGKCGTPPPIHNGDITSFPLAVYAPYSSVVYQCQNLYELEGNRQITCINGKWSEPPKCLAPCVISEEIMRQYNITLRWRAHQKLYSRSGEEVEFLCKEGYNPQTSKLSFRTMCQNGKLVYPGCKQNKRRWG</sequence>
<dbReference type="FunFam" id="2.10.70.10:FF:000060">
    <property type="entry name" value="Complement inhibitory factor H"/>
    <property type="match status" value="1"/>
</dbReference>
<evidence type="ECO:0000256" key="3">
    <source>
        <dbReference type="ARBA" id="ARBA00023157"/>
    </source>
</evidence>